<gene>
    <name evidence="1" type="ORF">GCM10011348_18030</name>
</gene>
<keyword evidence="2" id="KW-1185">Reference proteome</keyword>
<dbReference type="Gene3D" id="3.40.630.30">
    <property type="match status" value="1"/>
</dbReference>
<reference evidence="1 2" key="1">
    <citation type="journal article" date="2014" name="Int. J. Syst. Evol. Microbiol.">
        <title>Complete genome sequence of Corynebacterium casei LMG S-19264T (=DSM 44701T), isolated from a smear-ripened cheese.</title>
        <authorList>
            <consortium name="US DOE Joint Genome Institute (JGI-PGF)"/>
            <person name="Walter F."/>
            <person name="Albersmeier A."/>
            <person name="Kalinowski J."/>
            <person name="Ruckert C."/>
        </authorList>
    </citation>
    <scope>NUCLEOTIDE SEQUENCE [LARGE SCALE GENOMIC DNA]</scope>
    <source>
        <strain evidence="1 2">CGMCC 1.7286</strain>
    </source>
</reference>
<evidence type="ECO:0008006" key="3">
    <source>
        <dbReference type="Google" id="ProtNLM"/>
    </source>
</evidence>
<dbReference type="AlphaFoldDB" id="A0A917ZDB9"/>
<protein>
    <recommendedName>
        <fullName evidence="3">N-acetyltransferase</fullName>
    </recommendedName>
</protein>
<dbReference type="PANTHER" id="PTHR47017">
    <property type="entry name" value="ACYL-COA"/>
    <property type="match status" value="1"/>
</dbReference>
<accession>A0A917ZDB9</accession>
<dbReference type="SUPFAM" id="SSF55729">
    <property type="entry name" value="Acyl-CoA N-acyltransferases (Nat)"/>
    <property type="match status" value="1"/>
</dbReference>
<evidence type="ECO:0000313" key="2">
    <source>
        <dbReference type="Proteomes" id="UP000599578"/>
    </source>
</evidence>
<sequence length="377" mass="44609">MTELKIYHRIADIGRDDWDRLCGTDYPFLRHDFLDALERSGSVAPETGWQPLHLIGRDEHGAGAAMPLYLKSHSWGEYVFDWSWADAYRRHGLDYYPKLLTAIPFTPAWGPRIGCKYDDSARWLPAMLEAVRQLAQRFDASSWHGLFVDPALRRAMAQTDMTLRLGCQYHWFNENYRDFDDFLSRFASRKRKNIRRERQKVIDQGIQLRRIEGPEIREDQLAAFYDFYQATYLKRGRQGYLNSDFFRLLRERMPEQLLLVLAEREGEPVAAALSLKSSTTLYGRYWGCLEEYDMLHFETCYYQGIEYCIEQRLERFDPGAQGEHKIQRGFRPVETWSGHWIRHPDFAAAIGRALREEHDLMREQISELTGWLPFRRD</sequence>
<dbReference type="Proteomes" id="UP000599578">
    <property type="component" value="Unassembled WGS sequence"/>
</dbReference>
<dbReference type="EMBL" id="BMLT01000004">
    <property type="protein sequence ID" value="GGO80716.1"/>
    <property type="molecule type" value="Genomic_DNA"/>
</dbReference>
<comment type="caution">
    <text evidence="1">The sequence shown here is derived from an EMBL/GenBank/DDBJ whole genome shotgun (WGS) entry which is preliminary data.</text>
</comment>
<evidence type="ECO:0000313" key="1">
    <source>
        <dbReference type="EMBL" id="GGO80716.1"/>
    </source>
</evidence>
<name>A0A917ZDB9_9GAMM</name>
<dbReference type="PANTHER" id="PTHR47017:SF1">
    <property type="entry name" value="ACYL-COA"/>
    <property type="match status" value="1"/>
</dbReference>
<dbReference type="Pfam" id="PF04339">
    <property type="entry name" value="FemAB_like"/>
    <property type="match status" value="1"/>
</dbReference>
<proteinExistence type="predicted"/>
<dbReference type="InterPro" id="IPR007434">
    <property type="entry name" value="FemAB-like"/>
</dbReference>
<organism evidence="1 2">
    <name type="scientific">Marinobacterium nitratireducens</name>
    <dbReference type="NCBI Taxonomy" id="518897"/>
    <lineage>
        <taxon>Bacteria</taxon>
        <taxon>Pseudomonadati</taxon>
        <taxon>Pseudomonadota</taxon>
        <taxon>Gammaproteobacteria</taxon>
        <taxon>Oceanospirillales</taxon>
        <taxon>Oceanospirillaceae</taxon>
        <taxon>Marinobacterium</taxon>
    </lineage>
</organism>
<dbReference type="InterPro" id="IPR016181">
    <property type="entry name" value="Acyl_CoA_acyltransferase"/>
</dbReference>
<dbReference type="RefSeq" id="WP_188860256.1">
    <property type="nucleotide sequence ID" value="NZ_BMLT01000004.1"/>
</dbReference>